<dbReference type="AlphaFoldDB" id="A0A402CUJ5"/>
<dbReference type="PROSITE" id="PS00211">
    <property type="entry name" value="ABC_TRANSPORTER_1"/>
    <property type="match status" value="1"/>
</dbReference>
<keyword evidence="3" id="KW-0547">Nucleotide-binding</keyword>
<reference evidence="5 6" key="1">
    <citation type="journal article" date="2019" name="Int. J. Syst. Evol. Microbiol.">
        <title>Capsulimonas corticalis gen. nov., sp. nov., an aerobic capsulated bacterium, of a novel bacterial order, Capsulimonadales ord. nov., of the class Armatimonadia of the phylum Armatimonadetes.</title>
        <authorList>
            <person name="Li J."/>
            <person name="Kudo C."/>
            <person name="Tonouchi A."/>
        </authorList>
    </citation>
    <scope>NUCLEOTIDE SEQUENCE [LARGE SCALE GENOMIC DNA]</scope>
    <source>
        <strain evidence="5 6">AX-7</strain>
    </source>
</reference>
<dbReference type="Pfam" id="PF00005">
    <property type="entry name" value="ABC_tran"/>
    <property type="match status" value="1"/>
</dbReference>
<dbReference type="EMBL" id="AP025739">
    <property type="protein sequence ID" value="BDI29023.1"/>
    <property type="molecule type" value="Genomic_DNA"/>
</dbReference>
<comment type="similarity">
    <text evidence="1">Belongs to the ABC transporter superfamily.</text>
</comment>
<accession>A0A402CUJ5</accession>
<evidence type="ECO:0000256" key="4">
    <source>
        <dbReference type="ARBA" id="ARBA00022840"/>
    </source>
</evidence>
<gene>
    <name evidence="5" type="ORF">CCAX7_10740</name>
</gene>
<dbReference type="InterPro" id="IPR017871">
    <property type="entry name" value="ABC_transporter-like_CS"/>
</dbReference>
<dbReference type="InterPro" id="IPR003593">
    <property type="entry name" value="AAA+_ATPase"/>
</dbReference>
<evidence type="ECO:0000256" key="2">
    <source>
        <dbReference type="ARBA" id="ARBA00022448"/>
    </source>
</evidence>
<dbReference type="InterPro" id="IPR027417">
    <property type="entry name" value="P-loop_NTPase"/>
</dbReference>
<dbReference type="GO" id="GO:0016887">
    <property type="term" value="F:ATP hydrolysis activity"/>
    <property type="evidence" value="ECO:0007669"/>
    <property type="project" value="InterPro"/>
</dbReference>
<dbReference type="PANTHER" id="PTHR43335">
    <property type="entry name" value="ABC TRANSPORTER, ATP-BINDING PROTEIN"/>
    <property type="match status" value="1"/>
</dbReference>
<dbReference type="OrthoDB" id="9804819at2"/>
<keyword evidence="2" id="KW-0813">Transport</keyword>
<dbReference type="GO" id="GO:0005524">
    <property type="term" value="F:ATP binding"/>
    <property type="evidence" value="ECO:0007669"/>
    <property type="project" value="UniProtKB-KW"/>
</dbReference>
<dbReference type="Gene3D" id="3.40.50.300">
    <property type="entry name" value="P-loop containing nucleotide triphosphate hydrolases"/>
    <property type="match status" value="1"/>
</dbReference>
<keyword evidence="6" id="KW-1185">Reference proteome</keyword>
<dbReference type="Proteomes" id="UP000287394">
    <property type="component" value="Chromosome"/>
</dbReference>
<dbReference type="SMART" id="SM00382">
    <property type="entry name" value="AAA"/>
    <property type="match status" value="1"/>
</dbReference>
<organism evidence="5 6">
    <name type="scientific">Capsulimonas corticalis</name>
    <dbReference type="NCBI Taxonomy" id="2219043"/>
    <lineage>
        <taxon>Bacteria</taxon>
        <taxon>Bacillati</taxon>
        <taxon>Armatimonadota</taxon>
        <taxon>Armatimonadia</taxon>
        <taxon>Capsulimonadales</taxon>
        <taxon>Capsulimonadaceae</taxon>
        <taxon>Capsulimonas</taxon>
    </lineage>
</organism>
<evidence type="ECO:0000313" key="6">
    <source>
        <dbReference type="Proteomes" id="UP000287394"/>
    </source>
</evidence>
<dbReference type="RefSeq" id="WP_119321070.1">
    <property type="nucleotide sequence ID" value="NZ_AP025739.1"/>
</dbReference>
<dbReference type="SUPFAM" id="SSF52540">
    <property type="entry name" value="P-loop containing nucleoside triphosphate hydrolases"/>
    <property type="match status" value="1"/>
</dbReference>
<proteinExistence type="inferred from homology"/>
<sequence length="313" mass="33795">MTSSTLAIQTDHLRKVYGGSLKGQPFVAVQDMNLQVPRGQVFGFLGPNGAGKTTTINMLLGNIAPTAGSAQLLGRPIGDIEARAKLGFLPEKFQFHDFLTAEEFLDLHGKLYGMSAAKRRERIGETLEMVGLTARRKSKIREFSKGMQQRVGLAQAILNDPDLVILDEPTSALDPLGRREVREIVTALKAQGKTVMLNSHLLSEIEMTCDQVAILKAGQVIKQGKIDDLLAAPATVQMRILNQSPALMRALGSLARTVEAQGEMVTASISEDGIIPDLVAAVVGSGGRLMSLLPIRESLEDLFIRVVETEGTI</sequence>
<evidence type="ECO:0000313" key="5">
    <source>
        <dbReference type="EMBL" id="BDI29023.1"/>
    </source>
</evidence>
<dbReference type="KEGG" id="ccot:CCAX7_10740"/>
<dbReference type="InterPro" id="IPR003439">
    <property type="entry name" value="ABC_transporter-like_ATP-bd"/>
</dbReference>
<keyword evidence="4 5" id="KW-0067">ATP-binding</keyword>
<protein>
    <submittedName>
        <fullName evidence="5">Multidrug ABC transporter ATP-binding protein</fullName>
    </submittedName>
</protein>
<dbReference type="PROSITE" id="PS50893">
    <property type="entry name" value="ABC_TRANSPORTER_2"/>
    <property type="match status" value="1"/>
</dbReference>
<evidence type="ECO:0000256" key="1">
    <source>
        <dbReference type="ARBA" id="ARBA00005417"/>
    </source>
</evidence>
<dbReference type="FunCoup" id="A0A402CUJ5">
    <property type="interactions" value="478"/>
</dbReference>
<evidence type="ECO:0000256" key="3">
    <source>
        <dbReference type="ARBA" id="ARBA00022741"/>
    </source>
</evidence>
<name>A0A402CUJ5_9BACT</name>